<dbReference type="PANTHER" id="PTHR46796:SF10">
    <property type="entry name" value="TRANSCRIPTIONAL ACTIVATOR FEAR"/>
    <property type="match status" value="1"/>
</dbReference>
<gene>
    <name evidence="7" type="ORF">SAMN04487960_106181</name>
</gene>
<accession>A0A1H2Z4F1</accession>
<dbReference type="GO" id="GO:0043565">
    <property type="term" value="F:sequence-specific DNA binding"/>
    <property type="evidence" value="ECO:0007669"/>
    <property type="project" value="InterPro"/>
</dbReference>
<dbReference type="Pfam" id="PF12833">
    <property type="entry name" value="HTH_18"/>
    <property type="match status" value="1"/>
</dbReference>
<keyword evidence="1" id="KW-0805">Transcription regulation</keyword>
<dbReference type="AlphaFoldDB" id="A0A1H2Z4F1"/>
<evidence type="ECO:0000259" key="6">
    <source>
        <dbReference type="PROSITE" id="PS01124"/>
    </source>
</evidence>
<dbReference type="OrthoDB" id="9809338at2"/>
<dbReference type="InterPro" id="IPR018060">
    <property type="entry name" value="HTH_AraC"/>
</dbReference>
<name>A0A1H2Z4F1_9GAMM</name>
<evidence type="ECO:0000256" key="3">
    <source>
        <dbReference type="ARBA" id="ARBA00023163"/>
    </source>
</evidence>
<feature type="domain" description="HTH araC/xylS-type" evidence="6">
    <location>
        <begin position="158"/>
        <end position="256"/>
    </location>
</feature>
<evidence type="ECO:0000256" key="5">
    <source>
        <dbReference type="SAM" id="MobiDB-lite"/>
    </source>
</evidence>
<sequence length="269" mass="30000">MLNASLLKLPEASHQHRHEYHQLVIGVRGHAELCVDGHGALLDTWSACLVPTDVRHDYRGDQQNHVLVINLDPYMPALGSPDHADYDGLSALFERPRTMALDNRLQGLVQFCAGEFDRCPDNEALRRHLSAGILHCLVDRVVDEAPAITSSRTGLSPETIRRYVMENLHRKITVQDMANVACLSVSRFHEIFRTLTGVSPHQFLLQIRLDQAIQLLGGTQLSVSEISYRTGFSSQSALTNAMRKHRGTVPSNLRPGLRANHLLSRHSTG</sequence>
<dbReference type="InterPro" id="IPR050204">
    <property type="entry name" value="AraC_XylS_family_regulators"/>
</dbReference>
<dbReference type="InterPro" id="IPR014710">
    <property type="entry name" value="RmlC-like_jellyroll"/>
</dbReference>
<keyword evidence="8" id="KW-1185">Reference proteome</keyword>
<dbReference type="PROSITE" id="PS01124">
    <property type="entry name" value="HTH_ARAC_FAMILY_2"/>
    <property type="match status" value="1"/>
</dbReference>
<evidence type="ECO:0000313" key="7">
    <source>
        <dbReference type="EMBL" id="SDX12185.1"/>
    </source>
</evidence>
<dbReference type="Proteomes" id="UP000199675">
    <property type="component" value="Unassembled WGS sequence"/>
</dbReference>
<dbReference type="Gene3D" id="2.60.120.10">
    <property type="entry name" value="Jelly Rolls"/>
    <property type="match status" value="1"/>
</dbReference>
<protein>
    <submittedName>
        <fullName evidence="7">Transcriptional regulator, AraC family</fullName>
    </submittedName>
</protein>
<comment type="function">
    <text evidence="4">Regulatory protein of the TOL plasmid xyl operons. XylS activates the xylXYZLTEGFJQKIH operon required for the degradation of toluene, m-xylene and p-xylene.</text>
</comment>
<reference evidence="7 8" key="1">
    <citation type="submission" date="2016-10" db="EMBL/GenBank/DDBJ databases">
        <authorList>
            <person name="de Groot N.N."/>
        </authorList>
    </citation>
    <scope>NUCLEOTIDE SEQUENCE [LARGE SCALE GENOMIC DNA]</scope>
    <source>
        <strain evidence="7 8">CGMCC 1.7059</strain>
    </source>
</reference>
<dbReference type="InterPro" id="IPR009057">
    <property type="entry name" value="Homeodomain-like_sf"/>
</dbReference>
<dbReference type="Gene3D" id="1.10.10.60">
    <property type="entry name" value="Homeodomain-like"/>
    <property type="match status" value="1"/>
</dbReference>
<dbReference type="SUPFAM" id="SSF46689">
    <property type="entry name" value="Homeodomain-like"/>
    <property type="match status" value="2"/>
</dbReference>
<evidence type="ECO:0000313" key="8">
    <source>
        <dbReference type="Proteomes" id="UP000199675"/>
    </source>
</evidence>
<dbReference type="PANTHER" id="PTHR46796">
    <property type="entry name" value="HTH-TYPE TRANSCRIPTIONAL ACTIVATOR RHAS-RELATED"/>
    <property type="match status" value="1"/>
</dbReference>
<keyword evidence="3" id="KW-0804">Transcription</keyword>
<dbReference type="GO" id="GO:0003700">
    <property type="term" value="F:DNA-binding transcription factor activity"/>
    <property type="evidence" value="ECO:0007669"/>
    <property type="project" value="InterPro"/>
</dbReference>
<evidence type="ECO:0000256" key="4">
    <source>
        <dbReference type="ARBA" id="ARBA00037345"/>
    </source>
</evidence>
<dbReference type="SUPFAM" id="SSF51182">
    <property type="entry name" value="RmlC-like cupins"/>
    <property type="match status" value="1"/>
</dbReference>
<feature type="region of interest" description="Disordered" evidence="5">
    <location>
        <begin position="248"/>
        <end position="269"/>
    </location>
</feature>
<dbReference type="SMART" id="SM00342">
    <property type="entry name" value="HTH_ARAC"/>
    <property type="match status" value="1"/>
</dbReference>
<dbReference type="RefSeq" id="WP_091813778.1">
    <property type="nucleotide sequence ID" value="NZ_FNNE01000006.1"/>
</dbReference>
<evidence type="ECO:0000256" key="1">
    <source>
        <dbReference type="ARBA" id="ARBA00023015"/>
    </source>
</evidence>
<dbReference type="EMBL" id="FNNE01000006">
    <property type="protein sequence ID" value="SDX12185.1"/>
    <property type="molecule type" value="Genomic_DNA"/>
</dbReference>
<organism evidence="7 8">
    <name type="scientific">Marinobacter mobilis</name>
    <dbReference type="NCBI Taxonomy" id="488533"/>
    <lineage>
        <taxon>Bacteria</taxon>
        <taxon>Pseudomonadati</taxon>
        <taxon>Pseudomonadota</taxon>
        <taxon>Gammaproteobacteria</taxon>
        <taxon>Pseudomonadales</taxon>
        <taxon>Marinobacteraceae</taxon>
        <taxon>Marinobacter</taxon>
    </lineage>
</organism>
<dbReference type="STRING" id="488533.SAMN04487960_106181"/>
<evidence type="ECO:0000256" key="2">
    <source>
        <dbReference type="ARBA" id="ARBA00023125"/>
    </source>
</evidence>
<keyword evidence="2" id="KW-0238">DNA-binding</keyword>
<proteinExistence type="predicted"/>
<dbReference type="InterPro" id="IPR011051">
    <property type="entry name" value="RmlC_Cupin_sf"/>
</dbReference>